<evidence type="ECO:0000313" key="2">
    <source>
        <dbReference type="Proteomes" id="UP001519343"/>
    </source>
</evidence>
<organism evidence="1 2">
    <name type="scientific">Ammoniphilus resinae</name>
    <dbReference type="NCBI Taxonomy" id="861532"/>
    <lineage>
        <taxon>Bacteria</taxon>
        <taxon>Bacillati</taxon>
        <taxon>Bacillota</taxon>
        <taxon>Bacilli</taxon>
        <taxon>Bacillales</taxon>
        <taxon>Paenibacillaceae</taxon>
        <taxon>Aneurinibacillus group</taxon>
        <taxon>Ammoniphilus</taxon>
    </lineage>
</organism>
<reference evidence="1 2" key="1">
    <citation type="submission" date="2021-03" db="EMBL/GenBank/DDBJ databases">
        <title>Genomic Encyclopedia of Type Strains, Phase IV (KMG-IV): sequencing the most valuable type-strain genomes for metagenomic binning, comparative biology and taxonomic classification.</title>
        <authorList>
            <person name="Goeker M."/>
        </authorList>
    </citation>
    <scope>NUCLEOTIDE SEQUENCE [LARGE SCALE GENOMIC DNA]</scope>
    <source>
        <strain evidence="1 2">DSM 24738</strain>
    </source>
</reference>
<sequence>MKPSYHPFKEVEIIAQIADLKDVDYKNTLIITAIVELLVAKGVLTRKEILQKAEDLEMELSLDGIALDNSRFTSS</sequence>
<name>A0ABS4GPW4_9BACL</name>
<proteinExistence type="predicted"/>
<dbReference type="EMBL" id="JAGGKT010000006">
    <property type="protein sequence ID" value="MBP1932304.1"/>
    <property type="molecule type" value="Genomic_DNA"/>
</dbReference>
<comment type="caution">
    <text evidence="1">The sequence shown here is derived from an EMBL/GenBank/DDBJ whole genome shotgun (WGS) entry which is preliminary data.</text>
</comment>
<dbReference type="Proteomes" id="UP001519343">
    <property type="component" value="Unassembled WGS sequence"/>
</dbReference>
<keyword evidence="2" id="KW-1185">Reference proteome</keyword>
<gene>
    <name evidence="1" type="ORF">J2Z37_002305</name>
</gene>
<accession>A0ABS4GPW4</accession>
<evidence type="ECO:0000313" key="1">
    <source>
        <dbReference type="EMBL" id="MBP1932304.1"/>
    </source>
</evidence>
<protein>
    <submittedName>
        <fullName evidence="1">Uncharacterized protein</fullName>
    </submittedName>
</protein>